<evidence type="ECO:0000313" key="2">
    <source>
        <dbReference type="Proteomes" id="UP000588068"/>
    </source>
</evidence>
<keyword evidence="2" id="KW-1185">Reference proteome</keyword>
<dbReference type="EMBL" id="JACHHZ010000004">
    <property type="protein sequence ID" value="MBB6094635.1"/>
    <property type="molecule type" value="Genomic_DNA"/>
</dbReference>
<organism evidence="1 2">
    <name type="scientific">Povalibacter uvarum</name>
    <dbReference type="NCBI Taxonomy" id="732238"/>
    <lineage>
        <taxon>Bacteria</taxon>
        <taxon>Pseudomonadati</taxon>
        <taxon>Pseudomonadota</taxon>
        <taxon>Gammaproteobacteria</taxon>
        <taxon>Steroidobacterales</taxon>
        <taxon>Steroidobacteraceae</taxon>
        <taxon>Povalibacter</taxon>
    </lineage>
</organism>
<evidence type="ECO:0000313" key="1">
    <source>
        <dbReference type="EMBL" id="MBB6094635.1"/>
    </source>
</evidence>
<dbReference type="RefSeq" id="WP_184334046.1">
    <property type="nucleotide sequence ID" value="NZ_JACHHZ010000004.1"/>
</dbReference>
<sequence>MSASGPEILVQPDAYQVSRDEQLLVAELTAALAICVYDDTQPVAGLLHLRYVATNNDQPLDLTDNTLSSGLLLMDRFCKELRSAGGRKQSWRVSIFGHTPDTPAMAGPAATVLDLAKAYFGDGRLPVECKESVRPLGLIVRLHAREGRIWVNGTPGTGNGARFAAPAA</sequence>
<name>A0A841HRX2_9GAMM</name>
<dbReference type="Gene3D" id="3.30.1330.200">
    <property type="match status" value="1"/>
</dbReference>
<gene>
    <name evidence="1" type="ORF">HNQ60_003522</name>
</gene>
<dbReference type="InterPro" id="IPR011324">
    <property type="entry name" value="Cytotoxic_necrot_fac-like_cat"/>
</dbReference>
<proteinExistence type="predicted"/>
<dbReference type="SUPFAM" id="SSF64438">
    <property type="entry name" value="CNF1/YfiH-like putative cysteine hydrolases"/>
    <property type="match status" value="1"/>
</dbReference>
<dbReference type="AlphaFoldDB" id="A0A841HRX2"/>
<reference evidence="1 2" key="1">
    <citation type="submission" date="2020-08" db="EMBL/GenBank/DDBJ databases">
        <title>Genomic Encyclopedia of Type Strains, Phase IV (KMG-IV): sequencing the most valuable type-strain genomes for metagenomic binning, comparative biology and taxonomic classification.</title>
        <authorList>
            <person name="Goeker M."/>
        </authorList>
    </citation>
    <scope>NUCLEOTIDE SEQUENCE [LARGE SCALE GENOMIC DNA]</scope>
    <source>
        <strain evidence="1 2">DSM 26723</strain>
    </source>
</reference>
<dbReference type="Proteomes" id="UP000588068">
    <property type="component" value="Unassembled WGS sequence"/>
</dbReference>
<accession>A0A841HRX2</accession>
<dbReference type="InterPro" id="IPR038592">
    <property type="entry name" value="CheD-like_sf"/>
</dbReference>
<comment type="caution">
    <text evidence="1">The sequence shown here is derived from an EMBL/GenBank/DDBJ whole genome shotgun (WGS) entry which is preliminary data.</text>
</comment>
<protein>
    <submittedName>
        <fullName evidence="1">Uncharacterized protein</fullName>
    </submittedName>
</protein>